<dbReference type="AlphaFoldDB" id="A0A163M3G4"/>
<protein>
    <submittedName>
        <fullName evidence="1">Uncharacterized protein</fullName>
    </submittedName>
</protein>
<evidence type="ECO:0000313" key="2">
    <source>
        <dbReference type="Proteomes" id="UP000076837"/>
    </source>
</evidence>
<accession>A0A163M3G4</accession>
<gene>
    <name evidence="1" type="ORF">ST47_g483</name>
</gene>
<evidence type="ECO:0000313" key="1">
    <source>
        <dbReference type="EMBL" id="KZM28364.1"/>
    </source>
</evidence>
<dbReference type="EMBL" id="JYNV01000020">
    <property type="protein sequence ID" value="KZM28364.1"/>
    <property type="molecule type" value="Genomic_DNA"/>
</dbReference>
<sequence length="256" mass="26964">MQYSTILLSALFATSAMAQPARRQASDTSIRVQLSGPGELATQTAFEEGSRQVKRPVGSSGPYDTVALEVGKGVKQQGLRCQVRDEHNKPIVVLRGANRDTTFADGDAGSWSFEGGAQNVIAIICDPAFVKGIAPRANKTIVKQPKINARISGLSELARNIAFNQGGLVREVQRVGGPGINTFELTLDAAVKKQDLRCQVLDAAGAPVTGKRGANVDITFADGGNGPWTFINAQGQNINVNTSAVICDPAFVKASA</sequence>
<reference evidence="1 2" key="1">
    <citation type="journal article" date="2016" name="Sci. Rep.">
        <title>Draft genome sequencing and secretome analysis of fungal phytopathogen Ascochyta rabiei provides insight into the necrotrophic effector repertoire.</title>
        <authorList>
            <person name="Verma S."/>
            <person name="Gazara R.K."/>
            <person name="Nizam S."/>
            <person name="Parween S."/>
            <person name="Chattopadhyay D."/>
            <person name="Verma P.K."/>
        </authorList>
    </citation>
    <scope>NUCLEOTIDE SEQUENCE [LARGE SCALE GENOMIC DNA]</scope>
    <source>
        <strain evidence="1 2">ArDII</strain>
    </source>
</reference>
<comment type="caution">
    <text evidence="1">The sequence shown here is derived from an EMBL/GenBank/DDBJ whole genome shotgun (WGS) entry which is preliminary data.</text>
</comment>
<keyword evidence="2" id="KW-1185">Reference proteome</keyword>
<dbReference type="OrthoDB" id="4132046at2759"/>
<name>A0A163M3G4_DIDRA</name>
<proteinExistence type="predicted"/>
<organism evidence="1 2">
    <name type="scientific">Didymella rabiei</name>
    <name type="common">Chickpea ascochyta blight fungus</name>
    <name type="synonym">Mycosphaerella rabiei</name>
    <dbReference type="NCBI Taxonomy" id="5454"/>
    <lineage>
        <taxon>Eukaryota</taxon>
        <taxon>Fungi</taxon>
        <taxon>Dikarya</taxon>
        <taxon>Ascomycota</taxon>
        <taxon>Pezizomycotina</taxon>
        <taxon>Dothideomycetes</taxon>
        <taxon>Pleosporomycetidae</taxon>
        <taxon>Pleosporales</taxon>
        <taxon>Pleosporineae</taxon>
        <taxon>Didymellaceae</taxon>
        <taxon>Ascochyta</taxon>
    </lineage>
</organism>
<dbReference type="Proteomes" id="UP000076837">
    <property type="component" value="Unassembled WGS sequence"/>
</dbReference>